<evidence type="ECO:0000256" key="4">
    <source>
        <dbReference type="PIRNR" id="PIRNR001365"/>
    </source>
</evidence>
<reference evidence="7 8" key="1">
    <citation type="submission" date="2017-09" db="EMBL/GenBank/DDBJ databases">
        <title>Comparative genomics of rhizobia isolated from Phaseolus vulgaris in China.</title>
        <authorList>
            <person name="Tong W."/>
        </authorList>
    </citation>
    <scope>NUCLEOTIDE SEQUENCE [LARGE SCALE GENOMIC DNA]</scope>
    <source>
        <strain evidence="7 8">PCH1</strain>
    </source>
</reference>
<evidence type="ECO:0000256" key="1">
    <source>
        <dbReference type="ARBA" id="ARBA00007592"/>
    </source>
</evidence>
<dbReference type="Pfam" id="PF00701">
    <property type="entry name" value="DHDPS"/>
    <property type="match status" value="1"/>
</dbReference>
<evidence type="ECO:0000313" key="8">
    <source>
        <dbReference type="Proteomes" id="UP000220353"/>
    </source>
</evidence>
<feature type="active site" description="Schiff-base intermediate with substrate" evidence="5">
    <location>
        <position position="165"/>
    </location>
</feature>
<evidence type="ECO:0000256" key="3">
    <source>
        <dbReference type="ARBA" id="ARBA00023270"/>
    </source>
</evidence>
<evidence type="ECO:0000313" key="7">
    <source>
        <dbReference type="EMBL" id="PDT44070.1"/>
    </source>
</evidence>
<dbReference type="InterPro" id="IPR013785">
    <property type="entry name" value="Aldolase_TIM"/>
</dbReference>
<comment type="caution">
    <text evidence="7">The sequence shown here is derived from an EMBL/GenBank/DDBJ whole genome shotgun (WGS) entry which is preliminary data.</text>
</comment>
<dbReference type="EMBL" id="NWTC01000043">
    <property type="protein sequence ID" value="PDT44070.1"/>
    <property type="molecule type" value="Genomic_DNA"/>
</dbReference>
<dbReference type="PANTHER" id="PTHR12128:SF66">
    <property type="entry name" value="4-HYDROXY-2-OXOGLUTARATE ALDOLASE, MITOCHONDRIAL"/>
    <property type="match status" value="1"/>
</dbReference>
<dbReference type="InterPro" id="IPR020624">
    <property type="entry name" value="Schiff_base-form_aldolases_CS"/>
</dbReference>
<dbReference type="PANTHER" id="PTHR12128">
    <property type="entry name" value="DIHYDRODIPICOLINATE SYNTHASE"/>
    <property type="match status" value="1"/>
</dbReference>
<dbReference type="AlphaFoldDB" id="A0A2A6LP33"/>
<dbReference type="PIRSF" id="PIRSF001365">
    <property type="entry name" value="DHDPS"/>
    <property type="match status" value="1"/>
</dbReference>
<accession>A0A2A6LP33</accession>
<organism evidence="7 8">
    <name type="scientific">Rhizobium fredii</name>
    <name type="common">Sinorhizobium fredii</name>
    <dbReference type="NCBI Taxonomy" id="380"/>
    <lineage>
        <taxon>Bacteria</taxon>
        <taxon>Pseudomonadati</taxon>
        <taxon>Pseudomonadota</taxon>
        <taxon>Alphaproteobacteria</taxon>
        <taxon>Hyphomicrobiales</taxon>
        <taxon>Rhizobiaceae</taxon>
        <taxon>Sinorhizobium/Ensifer group</taxon>
        <taxon>Sinorhizobium</taxon>
    </lineage>
</organism>
<dbReference type="RefSeq" id="WP_097587972.1">
    <property type="nucleotide sequence ID" value="NZ_NWTC01000043.1"/>
</dbReference>
<evidence type="ECO:0000256" key="5">
    <source>
        <dbReference type="PIRSR" id="PIRSR001365-1"/>
    </source>
</evidence>
<keyword evidence="3" id="KW-0704">Schiff base</keyword>
<feature type="binding site" evidence="6">
    <location>
        <position position="49"/>
    </location>
    <ligand>
        <name>pyruvate</name>
        <dbReference type="ChEBI" id="CHEBI:15361"/>
    </ligand>
</feature>
<dbReference type="CDD" id="cd00408">
    <property type="entry name" value="DHDPS-like"/>
    <property type="match status" value="1"/>
</dbReference>
<dbReference type="Gene3D" id="3.20.20.70">
    <property type="entry name" value="Aldolase class I"/>
    <property type="match status" value="1"/>
</dbReference>
<feature type="binding site" evidence="6">
    <location>
        <position position="207"/>
    </location>
    <ligand>
        <name>pyruvate</name>
        <dbReference type="ChEBI" id="CHEBI:15361"/>
    </ligand>
</feature>
<evidence type="ECO:0000256" key="2">
    <source>
        <dbReference type="ARBA" id="ARBA00023239"/>
    </source>
</evidence>
<dbReference type="PRINTS" id="PR00146">
    <property type="entry name" value="DHPICSNTHASE"/>
</dbReference>
<gene>
    <name evidence="7" type="ORF">CO661_31365</name>
</gene>
<proteinExistence type="inferred from homology"/>
<dbReference type="PROSITE" id="PS00665">
    <property type="entry name" value="DHDPS_1"/>
    <property type="match status" value="1"/>
</dbReference>
<dbReference type="SMART" id="SM01130">
    <property type="entry name" value="DHDPS"/>
    <property type="match status" value="1"/>
</dbReference>
<dbReference type="SUPFAM" id="SSF51569">
    <property type="entry name" value="Aldolase"/>
    <property type="match status" value="1"/>
</dbReference>
<evidence type="ECO:0000256" key="6">
    <source>
        <dbReference type="PIRSR" id="PIRSR001365-2"/>
    </source>
</evidence>
<keyword evidence="2 4" id="KW-0456">Lyase</keyword>
<dbReference type="GO" id="GO:0008840">
    <property type="term" value="F:4-hydroxy-tetrahydrodipicolinate synthase activity"/>
    <property type="evidence" value="ECO:0007669"/>
    <property type="project" value="TreeGrafter"/>
</dbReference>
<dbReference type="InterPro" id="IPR002220">
    <property type="entry name" value="DapA-like"/>
</dbReference>
<dbReference type="Proteomes" id="UP000220353">
    <property type="component" value="Unassembled WGS sequence"/>
</dbReference>
<comment type="similarity">
    <text evidence="1 4">Belongs to the DapA family.</text>
</comment>
<name>A0A2A6LP33_RHIFR</name>
<feature type="active site" description="Proton donor/acceptor" evidence="5">
    <location>
        <position position="137"/>
    </location>
</feature>
<sequence>MVDVNWGGIFPVLVTPFNTDGSIDEARYKELVDDAIANGAQGVIAAGSTGEFYALTVSERSGLYKLTVDQVAGRVPVLAGVADLRVEDVLEACQSAVAAGCAGGMILPPIYAMPSPREIVAFFEYISRNTSLPLMLYNSPRRAGIDITPALVEQLSALPTVVAIKDSSGIITQVSELVQRVGDKLRIFVGYETMIVPARAVGAHGVVAMAHQIAGPLIRDYWDKALTGDKAVDTLGRDVFAFYRCFQSGAYYAAIKETMSQLGRDAGGPRLPLLPLAEEQKTAIAKIIADAGLRRWAKA</sequence>
<protein>
    <submittedName>
        <fullName evidence="7">Dihydrodipicolinate synthase family protein</fullName>
    </submittedName>
</protein>